<proteinExistence type="predicted"/>
<dbReference type="PANTHER" id="PTHR33434:SF2">
    <property type="entry name" value="FATTY ACID-BINDING PROTEIN TM_1468"/>
    <property type="match status" value="1"/>
</dbReference>
<dbReference type="Gene3D" id="3.30.1180.10">
    <property type="match status" value="1"/>
</dbReference>
<gene>
    <name evidence="2" type="ORF">SAMN04489745_2208</name>
</gene>
<dbReference type="AlphaFoldDB" id="A0A1H4Q7Q5"/>
<dbReference type="Proteomes" id="UP000182652">
    <property type="component" value="Unassembled WGS sequence"/>
</dbReference>
<dbReference type="InterPro" id="IPR043168">
    <property type="entry name" value="DegV_C"/>
</dbReference>
<dbReference type="PROSITE" id="PS51482">
    <property type="entry name" value="DEGV"/>
    <property type="match status" value="1"/>
</dbReference>
<dbReference type="InterPro" id="IPR003797">
    <property type="entry name" value="DegV"/>
</dbReference>
<dbReference type="RefSeq" id="WP_082724072.1">
    <property type="nucleotide sequence ID" value="NZ_FNSN01000003.1"/>
</dbReference>
<dbReference type="SUPFAM" id="SSF82549">
    <property type="entry name" value="DAK1/DegV-like"/>
    <property type="match status" value="1"/>
</dbReference>
<keyword evidence="1" id="KW-0446">Lipid-binding</keyword>
<keyword evidence="3" id="KW-1185">Reference proteome</keyword>
<evidence type="ECO:0000313" key="3">
    <source>
        <dbReference type="Proteomes" id="UP000182652"/>
    </source>
</evidence>
<name>A0A1H4Q7Q5_9MICC</name>
<dbReference type="EMBL" id="FNSN01000003">
    <property type="protein sequence ID" value="SEC15607.1"/>
    <property type="molecule type" value="Genomic_DNA"/>
</dbReference>
<organism evidence="2 3">
    <name type="scientific">Arthrobacter woluwensis</name>
    <dbReference type="NCBI Taxonomy" id="156980"/>
    <lineage>
        <taxon>Bacteria</taxon>
        <taxon>Bacillati</taxon>
        <taxon>Actinomycetota</taxon>
        <taxon>Actinomycetes</taxon>
        <taxon>Micrococcales</taxon>
        <taxon>Micrococcaceae</taxon>
        <taxon>Arthrobacter</taxon>
    </lineage>
</organism>
<dbReference type="Gene3D" id="3.40.50.10170">
    <property type="match status" value="1"/>
</dbReference>
<accession>A0A1H4Q7Q5</accession>
<dbReference type="GO" id="GO:0008289">
    <property type="term" value="F:lipid binding"/>
    <property type="evidence" value="ECO:0007669"/>
    <property type="project" value="UniProtKB-KW"/>
</dbReference>
<sequence length="342" mass="34972">MPEPGAGTWGRLLERLEALRALGSSGFKGGRAEGRAGRARKSAAPPVRVAVVTDSAAALPQAWLDQAPDWFRHVPMPVMVGEEIYSSADLAEGEERVAERLSLALAMGETVRTSRPSPATLAAAYRELEAAGYSAILSVHLSAELSGTVDAARIAAAECGIPVQVLDSRTAAMCQGFAVQTACGLAGQGAPLELVAAGAEASLAGSAVHFYVPSLEQLRRGGRIGNAASWLGTVLAIKPILGIAGGKVVPVERVRSAARARARLEDLAGAAATSIPEESLGLAVHHFGSHQAASELAGRLAEAFPAAPPVVISTLPPVLAAHVGLGVLAIVSAQLPPRELSA</sequence>
<evidence type="ECO:0000256" key="1">
    <source>
        <dbReference type="ARBA" id="ARBA00023121"/>
    </source>
</evidence>
<dbReference type="NCBIfam" id="TIGR00762">
    <property type="entry name" value="DegV"/>
    <property type="match status" value="1"/>
</dbReference>
<dbReference type="STRING" id="156980.SAMN04489745_2208"/>
<dbReference type="Pfam" id="PF02645">
    <property type="entry name" value="DegV"/>
    <property type="match status" value="1"/>
</dbReference>
<protein>
    <submittedName>
        <fullName evidence="2">EDD domain protein, DegV family</fullName>
    </submittedName>
</protein>
<dbReference type="PANTHER" id="PTHR33434">
    <property type="entry name" value="DEGV DOMAIN-CONTAINING PROTEIN DR_1986-RELATED"/>
    <property type="match status" value="1"/>
</dbReference>
<dbReference type="InterPro" id="IPR050270">
    <property type="entry name" value="DegV_domain_contain"/>
</dbReference>
<evidence type="ECO:0000313" key="2">
    <source>
        <dbReference type="EMBL" id="SEC15607.1"/>
    </source>
</evidence>
<reference evidence="2 3" key="1">
    <citation type="submission" date="2016-10" db="EMBL/GenBank/DDBJ databases">
        <authorList>
            <person name="de Groot N.N."/>
        </authorList>
    </citation>
    <scope>NUCLEOTIDE SEQUENCE [LARGE SCALE GENOMIC DNA]</scope>
    <source>
        <strain evidence="2 3">DSM 10495</strain>
    </source>
</reference>